<proteinExistence type="predicted"/>
<evidence type="ECO:0000313" key="1">
    <source>
        <dbReference type="EMBL" id="MDU0260310.1"/>
    </source>
</evidence>
<protein>
    <submittedName>
        <fullName evidence="1">Uncharacterized protein</fullName>
    </submittedName>
</protein>
<reference evidence="1" key="1">
    <citation type="submission" date="2023-10" db="EMBL/GenBank/DDBJ databases">
        <title>Genome Sequence of the Bacteria from From Gut Wall in Crohn's Disease.</title>
        <authorList>
            <person name="Rodriguez-Palacios A."/>
        </authorList>
    </citation>
    <scope>NUCLEOTIDE SEQUENCE</scope>
    <source>
        <strain evidence="1">CavFT-hAR58</strain>
    </source>
</reference>
<dbReference type="EMBL" id="JAWDES010000005">
    <property type="protein sequence ID" value="MDU0260310.1"/>
    <property type="molecule type" value="Genomic_DNA"/>
</dbReference>
<name>A0AAE4RXI5_9BACT</name>
<dbReference type="Proteomes" id="UP001181347">
    <property type="component" value="Unassembled WGS sequence"/>
</dbReference>
<sequence>MKSISFLEELQRQVVARHKTETRRLTDPQPDDYLLNPRGDFILPDGSRADLLARRRLVRPRYKVGEVIYIKEPYVDDIDPDRVFYKYDPVDIQALMNLGYGECLDKPGFWRNKQSMSARMARYFLRITARHGERLQDITDEGCKKEGIFSDALECNFGLPNIQCTALETVLGKSWRDAYASLIDLTYWEGTWKKNPYVWVYGFEFTTELTAAERRHYNLPKQ</sequence>
<gene>
    <name evidence="1" type="ORF">RVH17_09325</name>
</gene>
<organism evidence="1 2">
    <name type="scientific">Alistipes finegoldii</name>
    <dbReference type="NCBI Taxonomy" id="214856"/>
    <lineage>
        <taxon>Bacteria</taxon>
        <taxon>Pseudomonadati</taxon>
        <taxon>Bacteroidota</taxon>
        <taxon>Bacteroidia</taxon>
        <taxon>Bacteroidales</taxon>
        <taxon>Rikenellaceae</taxon>
        <taxon>Alistipes</taxon>
    </lineage>
</organism>
<dbReference type="RefSeq" id="WP_195559446.1">
    <property type="nucleotide sequence ID" value="NZ_BAAFKU010000009.1"/>
</dbReference>
<dbReference type="AlphaFoldDB" id="A0AAE4RXI5"/>
<evidence type="ECO:0000313" key="2">
    <source>
        <dbReference type="Proteomes" id="UP001181347"/>
    </source>
</evidence>
<accession>A0AAE4RXI5</accession>
<comment type="caution">
    <text evidence="1">The sequence shown here is derived from an EMBL/GenBank/DDBJ whole genome shotgun (WGS) entry which is preliminary data.</text>
</comment>